<dbReference type="EMBL" id="CADEPM010000004">
    <property type="protein sequence ID" value="CAB3404223.1"/>
    <property type="molecule type" value="Genomic_DNA"/>
</dbReference>
<organism evidence="2 3">
    <name type="scientific">Caenorhabditis bovis</name>
    <dbReference type="NCBI Taxonomy" id="2654633"/>
    <lineage>
        <taxon>Eukaryota</taxon>
        <taxon>Metazoa</taxon>
        <taxon>Ecdysozoa</taxon>
        <taxon>Nematoda</taxon>
        <taxon>Chromadorea</taxon>
        <taxon>Rhabditida</taxon>
        <taxon>Rhabditina</taxon>
        <taxon>Rhabditomorpha</taxon>
        <taxon>Rhabditoidea</taxon>
        <taxon>Rhabditidae</taxon>
        <taxon>Peloderinae</taxon>
        <taxon>Caenorhabditis</taxon>
    </lineage>
</organism>
<gene>
    <name evidence="2" type="ORF">CBOVIS_LOCUS6596</name>
</gene>
<keyword evidence="3" id="KW-1185">Reference proteome</keyword>
<protein>
    <submittedName>
        <fullName evidence="2">Uncharacterized protein</fullName>
    </submittedName>
</protein>
<evidence type="ECO:0000256" key="1">
    <source>
        <dbReference type="SAM" id="MobiDB-lite"/>
    </source>
</evidence>
<dbReference type="Proteomes" id="UP000494206">
    <property type="component" value="Unassembled WGS sequence"/>
</dbReference>
<dbReference type="AlphaFoldDB" id="A0A8S1EK82"/>
<name>A0A8S1EK82_9PELO</name>
<feature type="compositionally biased region" description="Basic residues" evidence="1">
    <location>
        <begin position="99"/>
        <end position="110"/>
    </location>
</feature>
<accession>A0A8S1EK82</accession>
<sequence length="244" mass="26490">MPPVKKRVSGVGAAVKPPTKRGRKPKVVNPLPEQDPEPDQNDGGDCIEPTEEQKMPAPVKRGCPPAKKNAADDLKDPTVDDKMEENGERINEEKVVTPAKKKAPKGKKAVPLKSNAKKGELKGPKKVSSAKKAPLKKSKRLLAAANENNDAAEDQIVSDAEVKNDDGHDQQLVSTENHPEEQIISPEEEQVSQPTQDQIHSPEKPAESGDTEAPPPKKRGRKRKDDGAPAVPPAIRNKKSTKRK</sequence>
<feature type="compositionally biased region" description="Basic and acidic residues" evidence="1">
    <location>
        <begin position="69"/>
        <end position="95"/>
    </location>
</feature>
<feature type="compositionally biased region" description="Basic residues" evidence="1">
    <location>
        <begin position="124"/>
        <end position="140"/>
    </location>
</feature>
<feature type="region of interest" description="Disordered" evidence="1">
    <location>
        <begin position="1"/>
        <end position="244"/>
    </location>
</feature>
<proteinExistence type="predicted"/>
<reference evidence="2 3" key="1">
    <citation type="submission" date="2020-04" db="EMBL/GenBank/DDBJ databases">
        <authorList>
            <person name="Laetsch R D."/>
            <person name="Stevens L."/>
            <person name="Kumar S."/>
            <person name="Blaxter L. M."/>
        </authorList>
    </citation>
    <scope>NUCLEOTIDE SEQUENCE [LARGE SCALE GENOMIC DNA]</scope>
</reference>
<comment type="caution">
    <text evidence="2">The sequence shown here is derived from an EMBL/GenBank/DDBJ whole genome shotgun (WGS) entry which is preliminary data.</text>
</comment>
<feature type="compositionally biased region" description="Basic and acidic residues" evidence="1">
    <location>
        <begin position="160"/>
        <end position="169"/>
    </location>
</feature>
<evidence type="ECO:0000313" key="3">
    <source>
        <dbReference type="Proteomes" id="UP000494206"/>
    </source>
</evidence>
<evidence type="ECO:0000313" key="2">
    <source>
        <dbReference type="EMBL" id="CAB3404223.1"/>
    </source>
</evidence>